<dbReference type="InterPro" id="IPR011114">
    <property type="entry name" value="RuvA_C"/>
</dbReference>
<keyword evidence="3 6" id="KW-0238">DNA-binding</keyword>
<dbReference type="NCBIfam" id="TIGR00084">
    <property type="entry name" value="ruvA"/>
    <property type="match status" value="1"/>
</dbReference>
<comment type="similarity">
    <text evidence="6">Belongs to the RuvA family.</text>
</comment>
<dbReference type="GO" id="GO:0005524">
    <property type="term" value="F:ATP binding"/>
    <property type="evidence" value="ECO:0007669"/>
    <property type="project" value="InterPro"/>
</dbReference>
<dbReference type="RefSeq" id="WP_006417553.1">
    <property type="nucleotide sequence ID" value="NZ_AENN01000001.1"/>
</dbReference>
<dbReference type="InterPro" id="IPR000085">
    <property type="entry name" value="RuvA"/>
</dbReference>
<evidence type="ECO:0000256" key="4">
    <source>
        <dbReference type="ARBA" id="ARBA00023172"/>
    </source>
</evidence>
<dbReference type="GO" id="GO:0005737">
    <property type="term" value="C:cytoplasm"/>
    <property type="evidence" value="ECO:0007669"/>
    <property type="project" value="UniProtKB-SubCell"/>
</dbReference>
<evidence type="ECO:0000256" key="1">
    <source>
        <dbReference type="ARBA" id="ARBA00022490"/>
    </source>
</evidence>
<protein>
    <recommendedName>
        <fullName evidence="6">Holliday junction branch migration complex subunit RuvA</fullName>
    </recommendedName>
</protein>
<feature type="domain" description="Helix-hairpin-helix DNA-binding motif class 1" evidence="7">
    <location>
        <begin position="72"/>
        <end position="91"/>
    </location>
</feature>
<dbReference type="GO" id="GO:0009379">
    <property type="term" value="C:Holliday junction helicase complex"/>
    <property type="evidence" value="ECO:0007669"/>
    <property type="project" value="InterPro"/>
</dbReference>
<dbReference type="GO" id="GO:0006281">
    <property type="term" value="P:DNA repair"/>
    <property type="evidence" value="ECO:0007669"/>
    <property type="project" value="UniProtKB-UniRule"/>
</dbReference>
<evidence type="ECO:0000256" key="3">
    <source>
        <dbReference type="ARBA" id="ARBA00023125"/>
    </source>
</evidence>
<keyword evidence="8" id="KW-0067">ATP-binding</keyword>
<dbReference type="EMBL" id="AENN01000001">
    <property type="protein sequence ID" value="EFR32071.1"/>
    <property type="molecule type" value="Genomic_DNA"/>
</dbReference>
<dbReference type="GO" id="GO:0006310">
    <property type="term" value="P:DNA recombination"/>
    <property type="evidence" value="ECO:0007669"/>
    <property type="project" value="UniProtKB-UniRule"/>
</dbReference>
<dbReference type="CDD" id="cd14332">
    <property type="entry name" value="UBA_RuvA_C"/>
    <property type="match status" value="1"/>
</dbReference>
<keyword evidence="9" id="KW-1185">Reference proteome</keyword>
<dbReference type="eggNOG" id="COG0632">
    <property type="taxonomic scope" value="Bacteria"/>
</dbReference>
<dbReference type="Proteomes" id="UP000005990">
    <property type="component" value="Unassembled WGS sequence"/>
</dbReference>
<dbReference type="SUPFAM" id="SSF50249">
    <property type="entry name" value="Nucleic acid-binding proteins"/>
    <property type="match status" value="1"/>
</dbReference>
<dbReference type="GO" id="GO:0048476">
    <property type="term" value="C:Holliday junction resolvase complex"/>
    <property type="evidence" value="ECO:0007669"/>
    <property type="project" value="UniProtKB-UniRule"/>
</dbReference>
<feature type="region of interest" description="Domain II" evidence="6">
    <location>
        <begin position="64"/>
        <end position="141"/>
    </location>
</feature>
<dbReference type="InterPro" id="IPR013849">
    <property type="entry name" value="DNA_helicase_Holl-junc_RuvA_I"/>
</dbReference>
<evidence type="ECO:0000256" key="6">
    <source>
        <dbReference type="HAMAP-Rule" id="MF_00031"/>
    </source>
</evidence>
<dbReference type="Gene3D" id="2.40.50.140">
    <property type="entry name" value="Nucleic acid-binding proteins"/>
    <property type="match status" value="1"/>
</dbReference>
<reference evidence="8 9" key="1">
    <citation type="submission" date="2010-10" db="EMBL/GenBank/DDBJ databases">
        <authorList>
            <person name="Durkin A.S."/>
            <person name="Madupu R."/>
            <person name="Torralba M."/>
            <person name="Gillis M."/>
            <person name="Methe B."/>
            <person name="Sutton G."/>
            <person name="Nelson K.E."/>
        </authorList>
    </citation>
    <scope>NUCLEOTIDE SEQUENCE [LARGE SCALE GENOMIC DNA]</scope>
    <source>
        <strain evidence="8 9">ACS-139-V-Col8</strain>
    </source>
</reference>
<comment type="domain">
    <text evidence="6">Has three domains with a flexible linker between the domains II and III and assumes an 'L' shape. Domain III is highly mobile and contacts RuvB.</text>
</comment>
<evidence type="ECO:0000259" key="7">
    <source>
        <dbReference type="SMART" id="SM00278"/>
    </source>
</evidence>
<accession>E4KLX2</accession>
<dbReference type="SUPFAM" id="SSF47781">
    <property type="entry name" value="RuvA domain 2-like"/>
    <property type="match status" value="1"/>
</dbReference>
<organism evidence="8 9">
    <name type="scientific">Eremococcus coleocola ACS-139-V-Col8</name>
    <dbReference type="NCBI Taxonomy" id="908337"/>
    <lineage>
        <taxon>Bacteria</taxon>
        <taxon>Bacillati</taxon>
        <taxon>Bacillota</taxon>
        <taxon>Bacilli</taxon>
        <taxon>Lactobacillales</taxon>
        <taxon>Aerococcaceae</taxon>
        <taxon>Eremococcus</taxon>
    </lineage>
</organism>
<dbReference type="InterPro" id="IPR012340">
    <property type="entry name" value="NA-bd_OB-fold"/>
</dbReference>
<keyword evidence="1 6" id="KW-0963">Cytoplasm</keyword>
<feature type="domain" description="Helix-hairpin-helix DNA-binding motif class 1" evidence="7">
    <location>
        <begin position="107"/>
        <end position="126"/>
    </location>
</feature>
<dbReference type="SMART" id="SM00278">
    <property type="entry name" value="HhH1"/>
    <property type="match status" value="2"/>
</dbReference>
<dbReference type="Pfam" id="PF07499">
    <property type="entry name" value="RuvA_C"/>
    <property type="match status" value="1"/>
</dbReference>
<dbReference type="InterPro" id="IPR003583">
    <property type="entry name" value="Hlx-hairpin-Hlx_DNA-bd_motif"/>
</dbReference>
<keyword evidence="8" id="KW-0547">Nucleotide-binding</keyword>
<evidence type="ECO:0000256" key="5">
    <source>
        <dbReference type="ARBA" id="ARBA00023204"/>
    </source>
</evidence>
<keyword evidence="8" id="KW-0347">Helicase</keyword>
<dbReference type="STRING" id="908337.HMPREF9257_0955"/>
<dbReference type="AlphaFoldDB" id="E4KLX2"/>
<dbReference type="GO" id="GO:0000400">
    <property type="term" value="F:four-way junction DNA binding"/>
    <property type="evidence" value="ECO:0007669"/>
    <property type="project" value="UniProtKB-UniRule"/>
</dbReference>
<gene>
    <name evidence="6 8" type="primary">ruvA</name>
    <name evidence="8" type="ORF">HMPREF9257_0955</name>
</gene>
<name>E4KLX2_9LACT</name>
<comment type="subunit">
    <text evidence="6">Homotetramer. Forms an RuvA(8)-RuvB(12)-Holliday junction (HJ) complex. HJ DNA is sandwiched between 2 RuvA tetramers; dsDNA enters through RuvA and exits via RuvB. An RuvB hexamer assembles on each DNA strand where it exits the tetramer. Each RuvB hexamer is contacted by two RuvA subunits (via domain III) on 2 adjacent RuvB subunits; this complex drives branch migration. In the full resolvosome a probable DNA-RuvA(4)-RuvB(12)-RuvC(2) complex forms which resolves the HJ.</text>
</comment>
<dbReference type="Gene3D" id="1.10.150.20">
    <property type="entry name" value="5' to 3' exonuclease, C-terminal subdomain"/>
    <property type="match status" value="1"/>
</dbReference>
<keyword evidence="2 6" id="KW-0227">DNA damage</keyword>
<comment type="subcellular location">
    <subcellularLocation>
        <location evidence="6">Cytoplasm</location>
    </subcellularLocation>
</comment>
<dbReference type="Pfam" id="PF14520">
    <property type="entry name" value="HHH_5"/>
    <property type="match status" value="1"/>
</dbReference>
<dbReference type="GO" id="GO:0009378">
    <property type="term" value="F:four-way junction helicase activity"/>
    <property type="evidence" value="ECO:0007669"/>
    <property type="project" value="InterPro"/>
</dbReference>
<evidence type="ECO:0000313" key="8">
    <source>
        <dbReference type="EMBL" id="EFR32071.1"/>
    </source>
</evidence>
<dbReference type="Pfam" id="PF01330">
    <property type="entry name" value="RuvA_N"/>
    <property type="match status" value="1"/>
</dbReference>
<feature type="region of interest" description="Domain III" evidence="6">
    <location>
        <begin position="150"/>
        <end position="201"/>
    </location>
</feature>
<evidence type="ECO:0000313" key="9">
    <source>
        <dbReference type="Proteomes" id="UP000005990"/>
    </source>
</evidence>
<dbReference type="OrthoDB" id="5293449at2"/>
<proteinExistence type="inferred from homology"/>
<evidence type="ECO:0000256" key="2">
    <source>
        <dbReference type="ARBA" id="ARBA00022763"/>
    </source>
</evidence>
<keyword evidence="5 6" id="KW-0234">DNA repair</keyword>
<comment type="caution">
    <text evidence="6">Lacks conserved residue(s) required for the propagation of feature annotation.</text>
</comment>
<keyword evidence="8" id="KW-0378">Hydrolase</keyword>
<dbReference type="HAMAP" id="MF_00031">
    <property type="entry name" value="DNA_HJ_migration_RuvA"/>
    <property type="match status" value="1"/>
</dbReference>
<keyword evidence="4 6" id="KW-0233">DNA recombination</keyword>
<dbReference type="InterPro" id="IPR010994">
    <property type="entry name" value="RuvA_2-like"/>
</dbReference>
<dbReference type="GO" id="GO:0016787">
    <property type="term" value="F:hydrolase activity"/>
    <property type="evidence" value="ECO:0007669"/>
    <property type="project" value="UniProtKB-KW"/>
</dbReference>
<comment type="function">
    <text evidence="6">The RuvA-RuvB-RuvC complex processes Holliday junction (HJ) DNA during genetic recombination and DNA repair, while the RuvA-RuvB complex plays an important role in the rescue of blocked DNA replication forks via replication fork reversal (RFR). RuvA specifically binds to HJ cruciform DNA, conferring on it an open structure. The RuvB hexamer acts as an ATP-dependent pump, pulling dsDNA into and through the RuvAB complex. HJ branch migration allows RuvC to scan DNA until it finds its consensus sequence, where it cleaves and resolves the cruciform DNA.</text>
</comment>
<sequence length="201" mass="22142">MYEYIQGILSQIHPTYLVVTASGLAYKIYSPNAYAWNRHLNEEVQVYLELVVREDSLTLYGFKDMQEKELFNLLNRVSNIGPKSALSILALNDHTGLVQAIESQNVTYLTKFPGVGKKTAQQMILDLQGKLGDFVANDGAELAPSQQASSSNQAQFDEVAEALAGLGYSQREIKAIAKPMALQSFASTQEALSFAFKLLVS</sequence>
<comment type="caution">
    <text evidence="8">The sequence shown here is derived from an EMBL/GenBank/DDBJ whole genome shotgun (WGS) entry which is preliminary data.</text>
</comment>